<reference evidence="4 5" key="1">
    <citation type="journal article" date="2012" name="J. Bacteriol.">
        <title>Genome sequence of Sphingobium indicum B90A, a hexachlorocyclohexane-degrading bacterium.</title>
        <authorList>
            <person name="Anand S."/>
            <person name="Sangwan N."/>
            <person name="Lata P."/>
            <person name="Kaur J."/>
            <person name="Dua A."/>
            <person name="Singh A.K."/>
            <person name="Verma M."/>
            <person name="Kaur J."/>
            <person name="Khurana J.P."/>
            <person name="Khurana P."/>
            <person name="Mathur S."/>
            <person name="Lal R."/>
        </authorList>
    </citation>
    <scope>NUCLEOTIDE SEQUENCE [LARGE SCALE GENOMIC DNA]</scope>
    <source>
        <strain evidence="5">DSM 16412 / CCM 7286 / MTCC 6364 / B90A</strain>
    </source>
</reference>
<keyword evidence="1 2" id="KW-0732">Signal</keyword>
<dbReference type="InterPro" id="IPR011250">
    <property type="entry name" value="OMP/PagP_B-barrel"/>
</dbReference>
<organism evidence="4 5">
    <name type="scientific">Sphingobium indicum (strain DSM 16412 / CCM 7286 / MTCC 6364 / B90A)</name>
    <dbReference type="NCBI Taxonomy" id="861109"/>
    <lineage>
        <taxon>Bacteria</taxon>
        <taxon>Pseudomonadati</taxon>
        <taxon>Pseudomonadota</taxon>
        <taxon>Alphaproteobacteria</taxon>
        <taxon>Sphingomonadales</taxon>
        <taxon>Sphingomonadaceae</taxon>
        <taxon>Sphingobium</taxon>
    </lineage>
</organism>
<dbReference type="Pfam" id="PF13505">
    <property type="entry name" value="OMP_b-brl"/>
    <property type="match status" value="1"/>
</dbReference>
<protein>
    <recommendedName>
        <fullName evidence="3">Outer membrane protein beta-barrel domain-containing protein</fullName>
    </recommendedName>
</protein>
<dbReference type="AlphaFoldDB" id="A0A1L5BPE1"/>
<proteinExistence type="predicted"/>
<dbReference type="Gene3D" id="2.40.160.20">
    <property type="match status" value="1"/>
</dbReference>
<evidence type="ECO:0000256" key="2">
    <source>
        <dbReference type="SAM" id="SignalP"/>
    </source>
</evidence>
<dbReference type="SUPFAM" id="SSF56925">
    <property type="entry name" value="OMPA-like"/>
    <property type="match status" value="1"/>
</dbReference>
<dbReference type="InterPro" id="IPR027385">
    <property type="entry name" value="Beta-barrel_OMP"/>
</dbReference>
<sequence length="171" mass="17557">MKTVIFAALAAAAVSAPAFAQDAAPFTGPRAGVTLGYDKFDGNDGFAYGASTGYDIAITPNVTFGPEVAFSDSTTSLGAGVEVSRDLSASVRLGYILNPKVLAFGKVGYANTRVEASNSNSGGSFEGVRYGGGLEFAVTGNTYISAEYQRSEYEDGIGGRDAGVVGIGFRF</sequence>
<dbReference type="EMBL" id="CP013070">
    <property type="protein sequence ID" value="APL94733.1"/>
    <property type="molecule type" value="Genomic_DNA"/>
</dbReference>
<dbReference type="Proteomes" id="UP000004550">
    <property type="component" value="Chromosome"/>
</dbReference>
<dbReference type="RefSeq" id="WP_007687764.1">
    <property type="nucleotide sequence ID" value="NZ_CP013070.1"/>
</dbReference>
<feature type="domain" description="Outer membrane protein beta-barrel" evidence="3">
    <location>
        <begin position="6"/>
        <end position="171"/>
    </location>
</feature>
<evidence type="ECO:0000313" key="5">
    <source>
        <dbReference type="Proteomes" id="UP000004550"/>
    </source>
</evidence>
<feature type="chain" id="PRO_5009860150" description="Outer membrane protein beta-barrel domain-containing protein" evidence="2">
    <location>
        <begin position="21"/>
        <end position="171"/>
    </location>
</feature>
<gene>
    <name evidence="4" type="ORF">SIDU_09545</name>
</gene>
<evidence type="ECO:0000313" key="4">
    <source>
        <dbReference type="EMBL" id="APL94733.1"/>
    </source>
</evidence>
<evidence type="ECO:0000256" key="1">
    <source>
        <dbReference type="ARBA" id="ARBA00022729"/>
    </source>
</evidence>
<dbReference type="KEGG" id="sinb:SIDU_09545"/>
<dbReference type="GeneID" id="29272557"/>
<name>A0A1L5BPE1_SPHIB</name>
<evidence type="ECO:0000259" key="3">
    <source>
        <dbReference type="Pfam" id="PF13505"/>
    </source>
</evidence>
<accession>A0A1L5BPE1</accession>
<feature type="signal peptide" evidence="2">
    <location>
        <begin position="1"/>
        <end position="20"/>
    </location>
</feature>